<dbReference type="PANTHER" id="PTHR13887:SF14">
    <property type="entry name" value="DISULFIDE BOND FORMATION PROTEIN D"/>
    <property type="match status" value="1"/>
</dbReference>
<comment type="similarity">
    <text evidence="2">Belongs to the thioredoxin family. DsbA subfamily.</text>
</comment>
<dbReference type="PANTHER" id="PTHR13887">
    <property type="entry name" value="GLUTATHIONE S-TRANSFERASE KAPPA"/>
    <property type="match status" value="1"/>
</dbReference>
<evidence type="ECO:0000259" key="7">
    <source>
        <dbReference type="PROSITE" id="PS51352"/>
    </source>
</evidence>
<keyword evidence="4" id="KW-0560">Oxidoreductase</keyword>
<evidence type="ECO:0000256" key="2">
    <source>
        <dbReference type="ARBA" id="ARBA00005791"/>
    </source>
</evidence>
<comment type="function">
    <text evidence="1">May be required for disulfide bond formation in some proteins.</text>
</comment>
<evidence type="ECO:0000256" key="3">
    <source>
        <dbReference type="ARBA" id="ARBA00022729"/>
    </source>
</evidence>
<organism evidence="8 9">
    <name type="scientific">Halodurantibacterium flavum</name>
    <dbReference type="NCBI Taxonomy" id="1382802"/>
    <lineage>
        <taxon>Bacteria</taxon>
        <taxon>Pseudomonadati</taxon>
        <taxon>Pseudomonadota</taxon>
        <taxon>Alphaproteobacteria</taxon>
        <taxon>Rhodobacterales</taxon>
        <taxon>Paracoccaceae</taxon>
        <taxon>Halodurantibacterium</taxon>
    </lineage>
</organism>
<feature type="domain" description="Thioredoxin" evidence="7">
    <location>
        <begin position="16"/>
        <end position="210"/>
    </location>
</feature>
<dbReference type="InterPro" id="IPR012336">
    <property type="entry name" value="Thioredoxin-like_fold"/>
</dbReference>
<proteinExistence type="inferred from homology"/>
<keyword evidence="6" id="KW-0676">Redox-active center</keyword>
<gene>
    <name evidence="8" type="ORF">ACFSGJ_07580</name>
</gene>
<dbReference type="Gene3D" id="3.40.30.10">
    <property type="entry name" value="Glutaredoxin"/>
    <property type="match status" value="1"/>
</dbReference>
<evidence type="ECO:0000313" key="8">
    <source>
        <dbReference type="EMBL" id="MFD1912073.1"/>
    </source>
</evidence>
<dbReference type="Proteomes" id="UP001597353">
    <property type="component" value="Unassembled WGS sequence"/>
</dbReference>
<evidence type="ECO:0000313" key="9">
    <source>
        <dbReference type="Proteomes" id="UP001597353"/>
    </source>
</evidence>
<evidence type="ECO:0000256" key="4">
    <source>
        <dbReference type="ARBA" id="ARBA00023002"/>
    </source>
</evidence>
<accession>A0ABW4S3Z8</accession>
<sequence length="211" mass="22367">MTLTRRSILGGAAAFGAGGLAVTALPLLGSGGESRDSLGVEDVLYDIDGPVQGNPEGDVTIVEYFDYQCPYCKMNHPMLLDLVARDGNLRLVMKDWPIFGAPSVQASQLALGAVELGDYEAAHNALMATEGRLSNALIEETLEAAGVDPAAAEEAYKANRDRWDRFMTRNSKQAAVFGLRGTPAFIIGTRIYAGALDGRALSTAVSQARST</sequence>
<dbReference type="SUPFAM" id="SSF52833">
    <property type="entry name" value="Thioredoxin-like"/>
    <property type="match status" value="1"/>
</dbReference>
<name>A0ABW4S3Z8_9RHOB</name>
<evidence type="ECO:0000256" key="5">
    <source>
        <dbReference type="ARBA" id="ARBA00023157"/>
    </source>
</evidence>
<dbReference type="InterPro" id="IPR006311">
    <property type="entry name" value="TAT_signal"/>
</dbReference>
<dbReference type="PROSITE" id="PS51318">
    <property type="entry name" value="TAT"/>
    <property type="match status" value="1"/>
</dbReference>
<dbReference type="RefSeq" id="WP_390260389.1">
    <property type="nucleotide sequence ID" value="NZ_JBHUGH010000005.1"/>
</dbReference>
<reference evidence="9" key="1">
    <citation type="journal article" date="2019" name="Int. J. Syst. Evol. Microbiol.">
        <title>The Global Catalogue of Microorganisms (GCM) 10K type strain sequencing project: providing services to taxonomists for standard genome sequencing and annotation.</title>
        <authorList>
            <consortium name="The Broad Institute Genomics Platform"/>
            <consortium name="The Broad Institute Genome Sequencing Center for Infectious Disease"/>
            <person name="Wu L."/>
            <person name="Ma J."/>
        </authorList>
    </citation>
    <scope>NUCLEOTIDE SEQUENCE [LARGE SCALE GENOMIC DNA]</scope>
    <source>
        <strain evidence="9">CGMCC 4.7242</strain>
    </source>
</reference>
<protein>
    <submittedName>
        <fullName evidence="8">DsbA family protein</fullName>
    </submittedName>
</protein>
<dbReference type="InterPro" id="IPR036249">
    <property type="entry name" value="Thioredoxin-like_sf"/>
</dbReference>
<evidence type="ECO:0000256" key="1">
    <source>
        <dbReference type="ARBA" id="ARBA00003565"/>
    </source>
</evidence>
<comment type="caution">
    <text evidence="8">The sequence shown here is derived from an EMBL/GenBank/DDBJ whole genome shotgun (WGS) entry which is preliminary data.</text>
</comment>
<keyword evidence="5" id="KW-1015">Disulfide bond</keyword>
<keyword evidence="9" id="KW-1185">Reference proteome</keyword>
<dbReference type="EMBL" id="JBHUGH010000005">
    <property type="protein sequence ID" value="MFD1912073.1"/>
    <property type="molecule type" value="Genomic_DNA"/>
</dbReference>
<dbReference type="PROSITE" id="PS51352">
    <property type="entry name" value="THIOREDOXIN_2"/>
    <property type="match status" value="1"/>
</dbReference>
<evidence type="ECO:0000256" key="6">
    <source>
        <dbReference type="ARBA" id="ARBA00023284"/>
    </source>
</evidence>
<dbReference type="Pfam" id="PF13462">
    <property type="entry name" value="Thioredoxin_4"/>
    <property type="match status" value="1"/>
</dbReference>
<dbReference type="InterPro" id="IPR013766">
    <property type="entry name" value="Thioredoxin_domain"/>
</dbReference>
<keyword evidence="3" id="KW-0732">Signal</keyword>
<dbReference type="CDD" id="cd03023">
    <property type="entry name" value="DsbA_Com1_like"/>
    <property type="match status" value="1"/>
</dbReference>